<keyword evidence="1 5" id="KW-0963">Cytoplasm</keyword>
<name>A0A0R1PAZ0_9LACO</name>
<sequence>MGVFVFSGGKMEFYNVGKIVNTHGIRGEVRVIATTDFVDQRFAKGATLYLAGKGNPLALTVESARPHKGSMLVKFTGYDNINDVQAFRDHELMVSEEDQEPLENGAYYYHQIIGLDVETLGGEHLGTIKEILSPGANDVWVVQRPGKSDLLLPKIDQVIKQVDLDNHVVKVELMEGLE</sequence>
<feature type="domain" description="RimM N-terminal" evidence="6">
    <location>
        <begin position="16"/>
        <end position="98"/>
    </location>
</feature>
<feature type="domain" description="PRC-barrel" evidence="7">
    <location>
        <begin position="106"/>
        <end position="177"/>
    </location>
</feature>
<dbReference type="PANTHER" id="PTHR33692:SF1">
    <property type="entry name" value="RIBOSOME MATURATION FACTOR RIMM"/>
    <property type="match status" value="1"/>
</dbReference>
<dbReference type="Gene3D" id="2.30.30.240">
    <property type="entry name" value="PRC-barrel domain"/>
    <property type="match status" value="1"/>
</dbReference>
<dbReference type="GO" id="GO:0006364">
    <property type="term" value="P:rRNA processing"/>
    <property type="evidence" value="ECO:0007669"/>
    <property type="project" value="UniProtKB-UniRule"/>
</dbReference>
<reference evidence="8 9" key="1">
    <citation type="journal article" date="2015" name="Genome Announc.">
        <title>Expanding the biotechnology potential of lactobacilli through comparative genomics of 213 strains and associated genera.</title>
        <authorList>
            <person name="Sun Z."/>
            <person name="Harris H.M."/>
            <person name="McCann A."/>
            <person name="Guo C."/>
            <person name="Argimon S."/>
            <person name="Zhang W."/>
            <person name="Yang X."/>
            <person name="Jeffery I.B."/>
            <person name="Cooney J.C."/>
            <person name="Kagawa T.F."/>
            <person name="Liu W."/>
            <person name="Song Y."/>
            <person name="Salvetti E."/>
            <person name="Wrobel A."/>
            <person name="Rasinkangas P."/>
            <person name="Parkhill J."/>
            <person name="Rea M.C."/>
            <person name="O'Sullivan O."/>
            <person name="Ritari J."/>
            <person name="Douillard F.P."/>
            <person name="Paul Ross R."/>
            <person name="Yang R."/>
            <person name="Briner A.E."/>
            <person name="Felis G.E."/>
            <person name="de Vos W.M."/>
            <person name="Barrangou R."/>
            <person name="Klaenhammer T.R."/>
            <person name="Caufield P.W."/>
            <person name="Cui Y."/>
            <person name="Zhang H."/>
            <person name="O'Toole P.W."/>
        </authorList>
    </citation>
    <scope>NUCLEOTIDE SEQUENCE [LARGE SCALE GENOMIC DNA]</scope>
    <source>
        <strain evidence="8 9">DSM 13145</strain>
    </source>
</reference>
<dbReference type="PATRIC" id="fig|1423746.3.peg.1034"/>
<organism evidence="8 9">
    <name type="scientific">Limosilactobacillus frumenti DSM 13145</name>
    <dbReference type="NCBI Taxonomy" id="1423746"/>
    <lineage>
        <taxon>Bacteria</taxon>
        <taxon>Bacillati</taxon>
        <taxon>Bacillota</taxon>
        <taxon>Bacilli</taxon>
        <taxon>Lactobacillales</taxon>
        <taxon>Lactobacillaceae</taxon>
        <taxon>Limosilactobacillus</taxon>
    </lineage>
</organism>
<dbReference type="SUPFAM" id="SSF50346">
    <property type="entry name" value="PRC-barrel domain"/>
    <property type="match status" value="1"/>
</dbReference>
<dbReference type="PANTHER" id="PTHR33692">
    <property type="entry name" value="RIBOSOME MATURATION FACTOR RIMM"/>
    <property type="match status" value="1"/>
</dbReference>
<evidence type="ECO:0000256" key="2">
    <source>
        <dbReference type="ARBA" id="ARBA00022517"/>
    </source>
</evidence>
<dbReference type="Proteomes" id="UP000051445">
    <property type="component" value="Unassembled WGS sequence"/>
</dbReference>
<dbReference type="InterPro" id="IPR002676">
    <property type="entry name" value="RimM_N"/>
</dbReference>
<keyword evidence="3 5" id="KW-0698">rRNA processing</keyword>
<dbReference type="Pfam" id="PF01782">
    <property type="entry name" value="RimM"/>
    <property type="match status" value="1"/>
</dbReference>
<accession>A0A0R1PAZ0</accession>
<dbReference type="GO" id="GO:0042274">
    <property type="term" value="P:ribosomal small subunit biogenesis"/>
    <property type="evidence" value="ECO:0007669"/>
    <property type="project" value="UniProtKB-UniRule"/>
</dbReference>
<dbReference type="InterPro" id="IPR011961">
    <property type="entry name" value="RimM"/>
</dbReference>
<dbReference type="EMBL" id="AZER01000016">
    <property type="protein sequence ID" value="KRL27266.1"/>
    <property type="molecule type" value="Genomic_DNA"/>
</dbReference>
<evidence type="ECO:0000313" key="9">
    <source>
        <dbReference type="Proteomes" id="UP000051445"/>
    </source>
</evidence>
<dbReference type="InterPro" id="IPR009000">
    <property type="entry name" value="Transl_B-barrel_sf"/>
</dbReference>
<dbReference type="InterPro" id="IPR011033">
    <property type="entry name" value="PRC_barrel-like_sf"/>
</dbReference>
<dbReference type="Pfam" id="PF05239">
    <property type="entry name" value="PRC"/>
    <property type="match status" value="1"/>
</dbReference>
<dbReference type="NCBIfam" id="TIGR02273">
    <property type="entry name" value="16S_RimM"/>
    <property type="match status" value="1"/>
</dbReference>
<dbReference type="GO" id="GO:0005840">
    <property type="term" value="C:ribosome"/>
    <property type="evidence" value="ECO:0007669"/>
    <property type="project" value="InterPro"/>
</dbReference>
<dbReference type="GO" id="GO:0043022">
    <property type="term" value="F:ribosome binding"/>
    <property type="evidence" value="ECO:0007669"/>
    <property type="project" value="InterPro"/>
</dbReference>
<evidence type="ECO:0000256" key="5">
    <source>
        <dbReference type="HAMAP-Rule" id="MF_00014"/>
    </source>
</evidence>
<comment type="domain">
    <text evidence="5">The PRC barrel domain binds ribosomal protein uS19.</text>
</comment>
<dbReference type="AlphaFoldDB" id="A0A0R1PAZ0"/>
<comment type="function">
    <text evidence="5">An accessory protein needed during the final step in the assembly of 30S ribosomal subunit, possibly for assembly of the head region. Essential for efficient processing of 16S rRNA. May be needed both before and after RbfA during the maturation of 16S rRNA. It has affinity for free ribosomal 30S subunits but not for 70S ribosomes.</text>
</comment>
<comment type="subcellular location">
    <subcellularLocation>
        <location evidence="5">Cytoplasm</location>
    </subcellularLocation>
</comment>
<evidence type="ECO:0000256" key="3">
    <source>
        <dbReference type="ARBA" id="ARBA00022552"/>
    </source>
</evidence>
<comment type="subunit">
    <text evidence="5">Binds ribosomal protein uS19.</text>
</comment>
<dbReference type="GO" id="GO:0005737">
    <property type="term" value="C:cytoplasm"/>
    <property type="evidence" value="ECO:0007669"/>
    <property type="project" value="UniProtKB-SubCell"/>
</dbReference>
<evidence type="ECO:0000256" key="1">
    <source>
        <dbReference type="ARBA" id="ARBA00022490"/>
    </source>
</evidence>
<keyword evidence="4 5" id="KW-0143">Chaperone</keyword>
<keyword evidence="9" id="KW-1185">Reference proteome</keyword>
<evidence type="ECO:0000259" key="6">
    <source>
        <dbReference type="Pfam" id="PF01782"/>
    </source>
</evidence>
<keyword evidence="2 5" id="KW-0690">Ribosome biogenesis</keyword>
<dbReference type="STRING" id="1423746.FD27_GL001020"/>
<comment type="caution">
    <text evidence="8">The sequence shown here is derived from an EMBL/GenBank/DDBJ whole genome shotgun (WGS) entry which is preliminary data.</text>
</comment>
<dbReference type="InterPro" id="IPR027275">
    <property type="entry name" value="PRC-brl_dom"/>
</dbReference>
<gene>
    <name evidence="5" type="primary">rimM</name>
    <name evidence="8" type="ORF">FD27_GL001020</name>
</gene>
<dbReference type="Gene3D" id="2.40.30.60">
    <property type="entry name" value="RimM"/>
    <property type="match status" value="1"/>
</dbReference>
<dbReference type="HAMAP" id="MF_00014">
    <property type="entry name" value="Ribosome_mat_RimM"/>
    <property type="match status" value="1"/>
</dbReference>
<comment type="similarity">
    <text evidence="5">Belongs to the RimM family.</text>
</comment>
<evidence type="ECO:0000313" key="8">
    <source>
        <dbReference type="EMBL" id="KRL27266.1"/>
    </source>
</evidence>
<protein>
    <recommendedName>
        <fullName evidence="5">Ribosome maturation factor RimM</fullName>
    </recommendedName>
</protein>
<dbReference type="InterPro" id="IPR036976">
    <property type="entry name" value="RimM_N_sf"/>
</dbReference>
<evidence type="ECO:0000259" key="7">
    <source>
        <dbReference type="Pfam" id="PF05239"/>
    </source>
</evidence>
<dbReference type="SUPFAM" id="SSF50447">
    <property type="entry name" value="Translation proteins"/>
    <property type="match status" value="1"/>
</dbReference>
<proteinExistence type="inferred from homology"/>
<evidence type="ECO:0000256" key="4">
    <source>
        <dbReference type="ARBA" id="ARBA00023186"/>
    </source>
</evidence>